<keyword evidence="2" id="KW-1185">Reference proteome</keyword>
<feature type="non-terminal residue" evidence="1">
    <location>
        <position position="66"/>
    </location>
</feature>
<proteinExistence type="predicted"/>
<accession>A0ABV1NRV4</accession>
<comment type="caution">
    <text evidence="1">The sequence shown here is derived from an EMBL/GenBank/DDBJ whole genome shotgun (WGS) entry which is preliminary data.</text>
</comment>
<gene>
    <name evidence="1" type="ORF">ABN401_14140</name>
</gene>
<organism evidence="1 2">
    <name type="scientific">Brevundimonas aurifodinae</name>
    <dbReference type="NCBI Taxonomy" id="1508312"/>
    <lineage>
        <taxon>Bacteria</taxon>
        <taxon>Pseudomonadati</taxon>
        <taxon>Pseudomonadota</taxon>
        <taxon>Alphaproteobacteria</taxon>
        <taxon>Caulobacterales</taxon>
        <taxon>Caulobacteraceae</taxon>
        <taxon>Brevundimonas</taxon>
    </lineage>
</organism>
<name>A0ABV1NRV4_9CAUL</name>
<sequence length="66" mass="7461">MKLGQRNVRGDRWLTRIVACHPSSDLASLGHLLPQGEKDHRALFFSIIQRRPKLASKDNALSIRSP</sequence>
<reference evidence="1 2" key="1">
    <citation type="submission" date="2024-06" db="EMBL/GenBank/DDBJ databases">
        <title>Brevundimonas sp. C11.</title>
        <authorList>
            <person name="Maltman C."/>
        </authorList>
    </citation>
    <scope>NUCLEOTIDE SEQUENCE [LARGE SCALE GENOMIC DNA]</scope>
    <source>
        <strain evidence="1 2">C11</strain>
    </source>
</reference>
<protein>
    <submittedName>
        <fullName evidence="1">Uncharacterized protein</fullName>
    </submittedName>
</protein>
<evidence type="ECO:0000313" key="1">
    <source>
        <dbReference type="EMBL" id="MEQ7156358.1"/>
    </source>
</evidence>
<dbReference type="EMBL" id="JBEGDD010000013">
    <property type="protein sequence ID" value="MEQ7156358.1"/>
    <property type="molecule type" value="Genomic_DNA"/>
</dbReference>
<evidence type="ECO:0000313" key="2">
    <source>
        <dbReference type="Proteomes" id="UP001445732"/>
    </source>
</evidence>
<dbReference type="RefSeq" id="WP_349685510.1">
    <property type="nucleotide sequence ID" value="NZ_JBEGDD010000013.1"/>
</dbReference>
<dbReference type="Proteomes" id="UP001445732">
    <property type="component" value="Unassembled WGS sequence"/>
</dbReference>